<dbReference type="SUPFAM" id="SSF53335">
    <property type="entry name" value="S-adenosyl-L-methionine-dependent methyltransferases"/>
    <property type="match status" value="1"/>
</dbReference>
<dbReference type="GO" id="GO:0008168">
    <property type="term" value="F:methyltransferase activity"/>
    <property type="evidence" value="ECO:0007669"/>
    <property type="project" value="UniProtKB-KW"/>
</dbReference>
<dbReference type="RefSeq" id="WP_012645747.1">
    <property type="nucleotide sequence ID" value="NC_011979.1"/>
</dbReference>
<feature type="domain" description="Methyltransferase FkbM" evidence="1">
    <location>
        <begin position="226"/>
        <end position="325"/>
    </location>
</feature>
<protein>
    <submittedName>
        <fullName evidence="2">SAM-dependent methyltransferase, putative</fullName>
    </submittedName>
</protein>
<dbReference type="InterPro" id="IPR006342">
    <property type="entry name" value="FkbM_mtfrase"/>
</dbReference>
<dbReference type="Gene3D" id="3.40.50.150">
    <property type="entry name" value="Vaccinia Virus protein VP39"/>
    <property type="match status" value="1"/>
</dbReference>
<evidence type="ECO:0000313" key="2">
    <source>
        <dbReference type="EMBL" id="ACM19018.1"/>
    </source>
</evidence>
<dbReference type="Pfam" id="PF05050">
    <property type="entry name" value="Methyltransf_21"/>
    <property type="match status" value="1"/>
</dbReference>
<dbReference type="EMBL" id="CP001390">
    <property type="protein sequence ID" value="ACM19018.1"/>
    <property type="molecule type" value="Genomic_DNA"/>
</dbReference>
<dbReference type="Gene3D" id="3.40.50.720">
    <property type="entry name" value="NAD(P)-binding Rossmann-like Domain"/>
    <property type="match status" value="1"/>
</dbReference>
<name>B9M0I1_GEODF</name>
<keyword evidence="2" id="KW-0808">Transferase</keyword>
<keyword evidence="3" id="KW-1185">Reference proteome</keyword>
<organism evidence="2 3">
    <name type="scientific">Geotalea daltonii (strain DSM 22248 / JCM 15807 / FRC-32)</name>
    <name type="common">Geobacter daltonii</name>
    <dbReference type="NCBI Taxonomy" id="316067"/>
    <lineage>
        <taxon>Bacteria</taxon>
        <taxon>Pseudomonadati</taxon>
        <taxon>Thermodesulfobacteriota</taxon>
        <taxon>Desulfuromonadia</taxon>
        <taxon>Geobacterales</taxon>
        <taxon>Geobacteraceae</taxon>
        <taxon>Geotalea</taxon>
    </lineage>
</organism>
<dbReference type="AlphaFoldDB" id="B9M0I1"/>
<dbReference type="STRING" id="316067.Geob_0653"/>
<dbReference type="OrthoDB" id="9816424at2"/>
<dbReference type="InterPro" id="IPR029063">
    <property type="entry name" value="SAM-dependent_MTases_sf"/>
</dbReference>
<evidence type="ECO:0000313" key="3">
    <source>
        <dbReference type="Proteomes" id="UP000007721"/>
    </source>
</evidence>
<dbReference type="Proteomes" id="UP000007721">
    <property type="component" value="Chromosome"/>
</dbReference>
<dbReference type="GO" id="GO:0032259">
    <property type="term" value="P:methylation"/>
    <property type="evidence" value="ECO:0007669"/>
    <property type="project" value="UniProtKB-KW"/>
</dbReference>
<dbReference type="HOGENOM" id="CLU_048284_0_0_7"/>
<dbReference type="KEGG" id="geo:Geob_0653"/>
<proteinExistence type="predicted"/>
<accession>B9M0I1</accession>
<dbReference type="eggNOG" id="COG4641">
    <property type="taxonomic scope" value="Bacteria"/>
</dbReference>
<reference evidence="2 3" key="1">
    <citation type="submission" date="2009-01" db="EMBL/GenBank/DDBJ databases">
        <title>Complete sequence of Geobacter sp. FRC-32.</title>
        <authorList>
            <consortium name="US DOE Joint Genome Institute"/>
            <person name="Lucas S."/>
            <person name="Copeland A."/>
            <person name="Lapidus A."/>
            <person name="Glavina del Rio T."/>
            <person name="Dalin E."/>
            <person name="Tice H."/>
            <person name="Bruce D."/>
            <person name="Goodwin L."/>
            <person name="Pitluck S."/>
            <person name="Saunders E."/>
            <person name="Brettin T."/>
            <person name="Detter J.C."/>
            <person name="Han C."/>
            <person name="Larimer F."/>
            <person name="Land M."/>
            <person name="Hauser L."/>
            <person name="Kyrpides N."/>
            <person name="Ovchinnikova G."/>
            <person name="Kostka J."/>
            <person name="Richardson P."/>
        </authorList>
    </citation>
    <scope>NUCLEOTIDE SEQUENCE [LARGE SCALE GENOMIC DNA]</scope>
    <source>
        <strain evidence="3">DSM 22248 / JCM 15807 / FRC-32</strain>
    </source>
</reference>
<sequence length="371" mass="41936">MTGKTMPSFLNSLKDIPAGARLCLYGVGEGCLHLLQKLQSTRPDVVVIALIDDARKNLTLTIPLVTLEEIDRLSCDLILVTSVYWIDICQKLKTAGCTEFVVAAPDLLFEHLIFDDSELKLWARQIAQTSALLSDAQQKALYNLVVTSRTRQPEYQQRLHDYFHAHRSSMGREYLEFINSGDLQTIIEGGVFDGADTREFARCLCPGGTVHGFDPNLATPSPLSSSQISLYPMALWSSRTFLPFFSNRDNPPGARIVTDMAEQDEVQQVPAISIDEFTTEQALERVDLIKLDVEGAEAEVLQGAIATLKRHRPQLAVCIYHKKQHLFQVPLLLNSMLHGYHYYLGHYSPTFWDTVWYAVPEEKDYRHHGRK</sequence>
<evidence type="ECO:0000259" key="1">
    <source>
        <dbReference type="Pfam" id="PF05050"/>
    </source>
</evidence>
<dbReference type="NCBIfam" id="TIGR01444">
    <property type="entry name" value="fkbM_fam"/>
    <property type="match status" value="1"/>
</dbReference>
<keyword evidence="2" id="KW-0489">Methyltransferase</keyword>
<gene>
    <name evidence="2" type="ordered locus">Geob_0653</name>
</gene>